<accession>A0A1G6CJQ2</accession>
<evidence type="ECO:0000256" key="1">
    <source>
        <dbReference type="SAM" id="Phobius"/>
    </source>
</evidence>
<dbReference type="AlphaFoldDB" id="A0A1G6CJQ2"/>
<feature type="transmembrane region" description="Helical" evidence="1">
    <location>
        <begin position="43"/>
        <end position="63"/>
    </location>
</feature>
<feature type="transmembrane region" description="Helical" evidence="1">
    <location>
        <begin position="12"/>
        <end position="37"/>
    </location>
</feature>
<evidence type="ECO:0000313" key="2">
    <source>
        <dbReference type="EMBL" id="SDB33148.1"/>
    </source>
</evidence>
<dbReference type="RefSeq" id="WP_074486317.1">
    <property type="nucleotide sequence ID" value="NZ_FMXP01000023.1"/>
</dbReference>
<name>A0A1G6CJQ2_9STRE</name>
<protein>
    <submittedName>
        <fullName evidence="2">Uncharacterized protein</fullName>
    </submittedName>
</protein>
<reference evidence="2 3" key="1">
    <citation type="submission" date="2016-10" db="EMBL/GenBank/DDBJ databases">
        <authorList>
            <person name="de Groot N.N."/>
        </authorList>
    </citation>
    <scope>NUCLEOTIDE SEQUENCE [LARGE SCALE GENOMIC DNA]</scope>
    <source>
        <strain evidence="2 3">A-4</strain>
    </source>
</reference>
<dbReference type="EMBL" id="FMXP01000023">
    <property type="protein sequence ID" value="SDB33148.1"/>
    <property type="molecule type" value="Genomic_DNA"/>
</dbReference>
<keyword evidence="1" id="KW-0472">Membrane</keyword>
<proteinExistence type="predicted"/>
<keyword evidence="3" id="KW-1185">Reference proteome</keyword>
<sequence>MKSRVKKSREEWYKLVQNVIAILWCVLFLNGLLAFVFHGNSKLFIAPSRVITLLGIYIITIKVMDKESRGCLSLIWIWLKIAIPLSILSALLTRLPDLSLDLISWLVLLALLALIWLPLYFKIK</sequence>
<gene>
    <name evidence="2" type="ORF">SAMN02910293_01639</name>
</gene>
<evidence type="ECO:0000313" key="3">
    <source>
        <dbReference type="Proteomes" id="UP000182508"/>
    </source>
</evidence>
<dbReference type="Proteomes" id="UP000182508">
    <property type="component" value="Unassembled WGS sequence"/>
</dbReference>
<keyword evidence="1" id="KW-0812">Transmembrane</keyword>
<feature type="transmembrane region" description="Helical" evidence="1">
    <location>
        <begin position="102"/>
        <end position="121"/>
    </location>
</feature>
<keyword evidence="1" id="KW-1133">Transmembrane helix</keyword>
<feature type="transmembrane region" description="Helical" evidence="1">
    <location>
        <begin position="75"/>
        <end position="96"/>
    </location>
</feature>
<organism evidence="2 3">
    <name type="scientific">Streptococcus henryi</name>
    <dbReference type="NCBI Taxonomy" id="439219"/>
    <lineage>
        <taxon>Bacteria</taxon>
        <taxon>Bacillati</taxon>
        <taxon>Bacillota</taxon>
        <taxon>Bacilli</taxon>
        <taxon>Lactobacillales</taxon>
        <taxon>Streptococcaceae</taxon>
        <taxon>Streptococcus</taxon>
    </lineage>
</organism>
<dbReference type="STRING" id="439219.SAMN02910293_01639"/>